<proteinExistence type="inferred from homology"/>
<evidence type="ECO:0000256" key="2">
    <source>
        <dbReference type="ARBA" id="ARBA00022576"/>
    </source>
</evidence>
<keyword evidence="2" id="KW-0808">Transferase</keyword>
<dbReference type="CDD" id="cd07377">
    <property type="entry name" value="WHTH_GntR"/>
    <property type="match status" value="1"/>
</dbReference>
<dbReference type="InterPro" id="IPR036390">
    <property type="entry name" value="WH_DNA-bd_sf"/>
</dbReference>
<evidence type="ECO:0000259" key="7">
    <source>
        <dbReference type="PROSITE" id="PS50949"/>
    </source>
</evidence>
<name>A0AAJ0LEI5_LATCU</name>
<gene>
    <name evidence="8" type="ORF">FC08_GL000976</name>
    <name evidence="9" type="ORF">FC08_GL000981</name>
</gene>
<dbReference type="EMBL" id="AZDL01000035">
    <property type="protein sequence ID" value="KRK92079.1"/>
    <property type="molecule type" value="Genomic_DNA"/>
</dbReference>
<evidence type="ECO:0000256" key="5">
    <source>
        <dbReference type="ARBA" id="ARBA00023125"/>
    </source>
</evidence>
<evidence type="ECO:0000256" key="3">
    <source>
        <dbReference type="ARBA" id="ARBA00022898"/>
    </source>
</evidence>
<dbReference type="PANTHER" id="PTHR46577:SF2">
    <property type="entry name" value="TRANSCRIPTIONAL REGULATORY PROTEIN"/>
    <property type="match status" value="1"/>
</dbReference>
<dbReference type="InterPro" id="IPR015422">
    <property type="entry name" value="PyrdxlP-dep_Trfase_small"/>
</dbReference>
<keyword evidence="4" id="KW-0805">Transcription regulation</keyword>
<dbReference type="Proteomes" id="UP000050828">
    <property type="component" value="Unassembled WGS sequence"/>
</dbReference>
<dbReference type="AlphaFoldDB" id="A0AAJ0LEI5"/>
<dbReference type="InterPro" id="IPR015421">
    <property type="entry name" value="PyrdxlP-dep_Trfase_major"/>
</dbReference>
<dbReference type="GO" id="GO:0003700">
    <property type="term" value="F:DNA-binding transcription factor activity"/>
    <property type="evidence" value="ECO:0007669"/>
    <property type="project" value="InterPro"/>
</dbReference>
<accession>A0AAJ0LEI5</accession>
<dbReference type="InterPro" id="IPR000524">
    <property type="entry name" value="Tscrpt_reg_HTH_GntR"/>
</dbReference>
<dbReference type="Gene3D" id="3.40.640.10">
    <property type="entry name" value="Type I PLP-dependent aspartate aminotransferase-like (Major domain)"/>
    <property type="match status" value="1"/>
</dbReference>
<evidence type="ECO:0000256" key="4">
    <source>
        <dbReference type="ARBA" id="ARBA00023015"/>
    </source>
</evidence>
<dbReference type="InterPro" id="IPR015424">
    <property type="entry name" value="PyrdxlP-dep_Trfase"/>
</dbReference>
<keyword evidence="2" id="KW-0032">Aminotransferase</keyword>
<protein>
    <submittedName>
        <fullName evidence="9">Bacterial regulatory s, gntR family protein</fullName>
    </submittedName>
</protein>
<dbReference type="GO" id="GO:0008483">
    <property type="term" value="F:transaminase activity"/>
    <property type="evidence" value="ECO:0007669"/>
    <property type="project" value="UniProtKB-KW"/>
</dbReference>
<evidence type="ECO:0000313" key="8">
    <source>
        <dbReference type="EMBL" id="KRK92079.1"/>
    </source>
</evidence>
<sequence length="476" mass="54149">MLKMIEWLQYLPEQKPKYMAIKKMIISLIDKGQLSSGDQLPPERQLAKLLSVNRSTVTRASDELVADGVIERRVGSGTFVSQQARPQARRVNWHTYLISQRQSQSQNERRQLQQLIRRKPEKLIDVYSSDLPLELVPQFQFPALTWQDFITAQALETPRGYQPLITAINQLDQHNKRLFFTEEQLLMTAGVQQSLFLILQGLLTPGDAVAIESPSFFHDSTLFEATGVRVYEASVDADGIYLTALEELIIKHRVKLVILNPDYQNPTGHVMSFQKRKAVVHLCQMHQIPIVEDDVFGWLGFDTTRPIPTLKQLDPDNVIYISSLSKIMGASSRIGWVAATPQVIEQLTRVQHEMDLVPSIMAQVMVTLAMGDPQFQTQLDQLKGTLQERAQATYKMLERVLPDWHVYLPAGGYYIWVTHPNHKLRLKTFIDHQLAVAPGSLFGLKTDALRINFARLNAIDLVVLEQRLVAIIKATE</sequence>
<reference evidence="9 10" key="1">
    <citation type="journal article" date="2015" name="Genome Announc.">
        <title>Expanding the biotechnology potential of lactobacilli through comparative genomics of 213 strains and associated genera.</title>
        <authorList>
            <person name="Sun Z."/>
            <person name="Harris H.M."/>
            <person name="McCann A."/>
            <person name="Guo C."/>
            <person name="Argimon S."/>
            <person name="Zhang W."/>
            <person name="Yang X."/>
            <person name="Jeffery I.B."/>
            <person name="Cooney J.C."/>
            <person name="Kagawa T.F."/>
            <person name="Liu W."/>
            <person name="Song Y."/>
            <person name="Salvetti E."/>
            <person name="Wrobel A."/>
            <person name="Rasinkangas P."/>
            <person name="Parkhill J."/>
            <person name="Rea M.C."/>
            <person name="O'Sullivan O."/>
            <person name="Ritari J."/>
            <person name="Douillard F.P."/>
            <person name="Paul Ross R."/>
            <person name="Yang R."/>
            <person name="Briner A.E."/>
            <person name="Felis G.E."/>
            <person name="de Vos W.M."/>
            <person name="Barrangou R."/>
            <person name="Klaenhammer T.R."/>
            <person name="Caufield P.W."/>
            <person name="Cui Y."/>
            <person name="Zhang H."/>
            <person name="O'Toole P.W."/>
        </authorList>
    </citation>
    <scope>NUCLEOTIDE SEQUENCE [LARGE SCALE GENOMIC DNA]</scope>
    <source>
        <strain evidence="9 10">DSM 20019</strain>
    </source>
</reference>
<dbReference type="CDD" id="cd00609">
    <property type="entry name" value="AAT_like"/>
    <property type="match status" value="1"/>
</dbReference>
<evidence type="ECO:0000256" key="6">
    <source>
        <dbReference type="ARBA" id="ARBA00023163"/>
    </source>
</evidence>
<dbReference type="EMBL" id="AZDL01000035">
    <property type="protein sequence ID" value="KRK92084.1"/>
    <property type="molecule type" value="Genomic_DNA"/>
</dbReference>
<dbReference type="PANTHER" id="PTHR46577">
    <property type="entry name" value="HTH-TYPE TRANSCRIPTIONAL REGULATORY PROTEIN GABR"/>
    <property type="match status" value="1"/>
</dbReference>
<keyword evidence="3" id="KW-0663">Pyridoxal phosphate</keyword>
<evidence type="ECO:0000313" key="10">
    <source>
        <dbReference type="Proteomes" id="UP000050828"/>
    </source>
</evidence>
<evidence type="ECO:0000256" key="1">
    <source>
        <dbReference type="ARBA" id="ARBA00005384"/>
    </source>
</evidence>
<dbReference type="Gene3D" id="3.90.1150.10">
    <property type="entry name" value="Aspartate Aminotransferase, domain 1"/>
    <property type="match status" value="1"/>
</dbReference>
<comment type="caution">
    <text evidence="9">The sequence shown here is derived from an EMBL/GenBank/DDBJ whole genome shotgun (WGS) entry which is preliminary data.</text>
</comment>
<dbReference type="SUPFAM" id="SSF53383">
    <property type="entry name" value="PLP-dependent transferases"/>
    <property type="match status" value="1"/>
</dbReference>
<dbReference type="InterPro" id="IPR036388">
    <property type="entry name" value="WH-like_DNA-bd_sf"/>
</dbReference>
<dbReference type="Gene3D" id="1.10.10.10">
    <property type="entry name" value="Winged helix-like DNA-binding domain superfamily/Winged helix DNA-binding domain"/>
    <property type="match status" value="1"/>
</dbReference>
<dbReference type="PRINTS" id="PR00035">
    <property type="entry name" value="HTHGNTR"/>
</dbReference>
<dbReference type="SUPFAM" id="SSF46785">
    <property type="entry name" value="Winged helix' DNA-binding domain"/>
    <property type="match status" value="1"/>
</dbReference>
<keyword evidence="6" id="KW-0804">Transcription</keyword>
<keyword evidence="5" id="KW-0238">DNA-binding</keyword>
<dbReference type="InterPro" id="IPR004839">
    <property type="entry name" value="Aminotransferase_I/II_large"/>
</dbReference>
<dbReference type="PROSITE" id="PS50949">
    <property type="entry name" value="HTH_GNTR"/>
    <property type="match status" value="1"/>
</dbReference>
<dbReference type="Pfam" id="PF00392">
    <property type="entry name" value="GntR"/>
    <property type="match status" value="1"/>
</dbReference>
<dbReference type="Pfam" id="PF00155">
    <property type="entry name" value="Aminotran_1_2"/>
    <property type="match status" value="1"/>
</dbReference>
<evidence type="ECO:0000313" key="9">
    <source>
        <dbReference type="EMBL" id="KRK92084.1"/>
    </source>
</evidence>
<dbReference type="GO" id="GO:0003677">
    <property type="term" value="F:DNA binding"/>
    <property type="evidence" value="ECO:0007669"/>
    <property type="project" value="UniProtKB-KW"/>
</dbReference>
<organism evidence="9 10">
    <name type="scientific">Latilactobacillus curvatus JCM 1096 = DSM 20019</name>
    <dbReference type="NCBI Taxonomy" id="1293592"/>
    <lineage>
        <taxon>Bacteria</taxon>
        <taxon>Bacillati</taxon>
        <taxon>Bacillota</taxon>
        <taxon>Bacilli</taxon>
        <taxon>Lactobacillales</taxon>
        <taxon>Lactobacillaceae</taxon>
        <taxon>Latilactobacillus</taxon>
    </lineage>
</organism>
<dbReference type="InterPro" id="IPR051446">
    <property type="entry name" value="HTH_trans_reg/aminotransferase"/>
</dbReference>
<feature type="domain" description="HTH gntR-type" evidence="7">
    <location>
        <begin position="15"/>
        <end position="83"/>
    </location>
</feature>
<dbReference type="GO" id="GO:0030170">
    <property type="term" value="F:pyridoxal phosphate binding"/>
    <property type="evidence" value="ECO:0007669"/>
    <property type="project" value="InterPro"/>
</dbReference>
<comment type="similarity">
    <text evidence="1">In the C-terminal section; belongs to the class-I pyridoxal-phosphate-dependent aminotransferase family.</text>
</comment>
<dbReference type="SMART" id="SM00345">
    <property type="entry name" value="HTH_GNTR"/>
    <property type="match status" value="1"/>
</dbReference>